<dbReference type="InterPro" id="IPR028082">
    <property type="entry name" value="Peripla_BP_I"/>
</dbReference>
<dbReference type="Pfam" id="PF02608">
    <property type="entry name" value="Bmp"/>
    <property type="match status" value="1"/>
</dbReference>
<protein>
    <submittedName>
        <fullName evidence="9">BMP family ABC transporter substrate-binding protein</fullName>
    </submittedName>
</protein>
<feature type="signal peptide" evidence="7">
    <location>
        <begin position="1"/>
        <end position="21"/>
    </location>
</feature>
<comment type="similarity">
    <text evidence="2">Belongs to the BMP lipoprotein family.</text>
</comment>
<dbReference type="Gene3D" id="3.40.50.2300">
    <property type="match status" value="2"/>
</dbReference>
<evidence type="ECO:0000256" key="1">
    <source>
        <dbReference type="ARBA" id="ARBA00004193"/>
    </source>
</evidence>
<keyword evidence="10" id="KW-1185">Reference proteome</keyword>
<evidence type="ECO:0000313" key="9">
    <source>
        <dbReference type="EMBL" id="MDM8200584.1"/>
    </source>
</evidence>
<evidence type="ECO:0000259" key="8">
    <source>
        <dbReference type="Pfam" id="PF02608"/>
    </source>
</evidence>
<evidence type="ECO:0000256" key="7">
    <source>
        <dbReference type="SAM" id="SignalP"/>
    </source>
</evidence>
<dbReference type="CDD" id="cd06354">
    <property type="entry name" value="PBP1_PrnA-like"/>
    <property type="match status" value="1"/>
</dbReference>
<evidence type="ECO:0000256" key="3">
    <source>
        <dbReference type="ARBA" id="ARBA00022475"/>
    </source>
</evidence>
<keyword evidence="4 7" id="KW-0732">Signal</keyword>
<dbReference type="PANTHER" id="PTHR34296">
    <property type="entry name" value="TRANSCRIPTIONAL ACTIVATOR PROTEIN MED"/>
    <property type="match status" value="1"/>
</dbReference>
<evidence type="ECO:0000256" key="2">
    <source>
        <dbReference type="ARBA" id="ARBA00008610"/>
    </source>
</evidence>
<dbReference type="EMBL" id="JAUDCL010000005">
    <property type="protein sequence ID" value="MDM8200584.1"/>
    <property type="molecule type" value="Genomic_DNA"/>
</dbReference>
<feature type="chain" id="PRO_5045880485" evidence="7">
    <location>
        <begin position="22"/>
        <end position="358"/>
    </location>
</feature>
<name>A0ABT7UNY9_9FIRM</name>
<dbReference type="PANTHER" id="PTHR34296:SF2">
    <property type="entry name" value="ABC TRANSPORTER GUANOSINE-BINDING PROTEIN NUPN"/>
    <property type="match status" value="1"/>
</dbReference>
<feature type="domain" description="ABC transporter substrate-binding protein PnrA-like" evidence="8">
    <location>
        <begin position="53"/>
        <end position="345"/>
    </location>
</feature>
<dbReference type="RefSeq" id="WP_087185242.1">
    <property type="nucleotide sequence ID" value="NZ_JAUDCL010000005.1"/>
</dbReference>
<dbReference type="InterPro" id="IPR050957">
    <property type="entry name" value="BMP_lipoprotein"/>
</dbReference>
<sequence>MKKLISIVLVAAMALSMVACGGASSSAPASTGASSEAASTAASGEATSGKEITVGMITDVGGVNDRSFNQTSWEGLQALAEENPNIKVSYLESKTDADYSANIETYLSEGTDLIICVGYMLAEATKVAAEANPDQLFAIIDDSSIDLPNVACLMFSQAEASYLVGIVAGLATETNTVGYVQGMVSDSMNQFGCGFIAGVKSVNPEATVLQFNANNFGDPTGGNTAATDMITKGADVVFHAAGATGNGVIEACKANGVYAIGVDTDQAPLAPETVITSAMKRVDIAAQDISLAVANGTFTPGVHLYSLENGGVDLSPTRDLLTDEMLTAVEDAKAKIIAGEVQVPSTPEELGDGLFTLK</sequence>
<comment type="caution">
    <text evidence="9">The sequence shown here is derived from an EMBL/GenBank/DDBJ whole genome shotgun (WGS) entry which is preliminary data.</text>
</comment>
<gene>
    <name evidence="9" type="ORF">QUW08_04635</name>
</gene>
<reference evidence="10" key="2">
    <citation type="submission" date="2023-06" db="EMBL/GenBank/DDBJ databases">
        <title>Identification and characterization of horizontal gene transfer across gut microbiota members of farm animals based on homology search.</title>
        <authorList>
            <person name="Zeman M."/>
            <person name="Kubasova T."/>
            <person name="Jahodarova E."/>
            <person name="Nykrynova M."/>
            <person name="Rychlik I."/>
        </authorList>
    </citation>
    <scope>NUCLEOTIDE SEQUENCE [LARGE SCALE GENOMIC DNA]</scope>
    <source>
        <strain evidence="10">ET340</strain>
    </source>
</reference>
<reference evidence="9 10" key="3">
    <citation type="submission" date="2023-06" db="EMBL/GenBank/DDBJ databases">
        <authorList>
            <person name="Zeman M."/>
            <person name="Kubasova T."/>
            <person name="Jahodarova E."/>
            <person name="Nykrynova M."/>
            <person name="Rychlik I."/>
        </authorList>
    </citation>
    <scope>NUCLEOTIDE SEQUENCE [LARGE SCALE GENOMIC DNA]</scope>
    <source>
        <strain evidence="9 10">ET340</strain>
    </source>
</reference>
<dbReference type="InterPro" id="IPR003760">
    <property type="entry name" value="PnrA-like"/>
</dbReference>
<evidence type="ECO:0000256" key="4">
    <source>
        <dbReference type="ARBA" id="ARBA00022729"/>
    </source>
</evidence>
<reference evidence="9 10" key="1">
    <citation type="submission" date="2023-06" db="EMBL/GenBank/DDBJ databases">
        <title>Identification and characterization of horizontal gene transfer across gut microbiota members of farm animals based on homology search.</title>
        <authorList>
            <person name="Schwarzerova J."/>
            <person name="Nykrynova M."/>
            <person name="Jureckova K."/>
            <person name="Cejkova D."/>
            <person name="Rychlik I."/>
        </authorList>
    </citation>
    <scope>NUCLEOTIDE SEQUENCE [LARGE SCALE GENOMIC DNA]</scope>
    <source>
        <strain evidence="9 10">ET340</strain>
    </source>
</reference>
<organism evidence="9 10">
    <name type="scientific">Allofournierella massiliensis</name>
    <dbReference type="NCBI Taxonomy" id="1650663"/>
    <lineage>
        <taxon>Bacteria</taxon>
        <taxon>Bacillati</taxon>
        <taxon>Bacillota</taxon>
        <taxon>Clostridia</taxon>
        <taxon>Eubacteriales</taxon>
        <taxon>Oscillospiraceae</taxon>
        <taxon>Allofournierella</taxon>
    </lineage>
</organism>
<keyword evidence="5" id="KW-0472">Membrane</keyword>
<evidence type="ECO:0000256" key="5">
    <source>
        <dbReference type="ARBA" id="ARBA00023136"/>
    </source>
</evidence>
<keyword evidence="6" id="KW-0449">Lipoprotein</keyword>
<evidence type="ECO:0000256" key="6">
    <source>
        <dbReference type="ARBA" id="ARBA00023288"/>
    </source>
</evidence>
<dbReference type="SUPFAM" id="SSF53822">
    <property type="entry name" value="Periplasmic binding protein-like I"/>
    <property type="match status" value="1"/>
</dbReference>
<dbReference type="PROSITE" id="PS51257">
    <property type="entry name" value="PROKAR_LIPOPROTEIN"/>
    <property type="match status" value="1"/>
</dbReference>
<keyword evidence="3" id="KW-1003">Cell membrane</keyword>
<accession>A0ABT7UNY9</accession>
<evidence type="ECO:0000313" key="10">
    <source>
        <dbReference type="Proteomes" id="UP001529380"/>
    </source>
</evidence>
<comment type="subcellular location">
    <subcellularLocation>
        <location evidence="1">Cell membrane</location>
        <topology evidence="1">Lipid-anchor</topology>
    </subcellularLocation>
</comment>
<proteinExistence type="inferred from homology"/>
<dbReference type="Proteomes" id="UP001529380">
    <property type="component" value="Unassembled WGS sequence"/>
</dbReference>